<evidence type="ECO:0000313" key="1">
    <source>
        <dbReference type="EMBL" id="PSJ17270.1"/>
    </source>
</evidence>
<reference evidence="1 2" key="1">
    <citation type="submission" date="2018-03" db="EMBL/GenBank/DDBJ databases">
        <title>Draft genome of Nitrosomonas supralitoralis APG5.</title>
        <authorList>
            <person name="Urakawa H."/>
            <person name="Lopez J.V."/>
        </authorList>
    </citation>
    <scope>NUCLEOTIDE SEQUENCE [LARGE SCALE GENOMIC DNA]</scope>
    <source>
        <strain evidence="1 2">APG5</strain>
    </source>
</reference>
<dbReference type="Proteomes" id="UP000241912">
    <property type="component" value="Unassembled WGS sequence"/>
</dbReference>
<name>A0A2P7NUX2_9PROT</name>
<sequence>MQLGKVNTRVENTAGLFSRDSEKFQMNAALILNVAALMRDDTLILIPEINYGRFSFDVY</sequence>
<accession>A0A2P7NUX2</accession>
<protein>
    <submittedName>
        <fullName evidence="1">Uncharacterized protein</fullName>
    </submittedName>
</protein>
<proteinExistence type="predicted"/>
<evidence type="ECO:0000313" key="2">
    <source>
        <dbReference type="Proteomes" id="UP000241912"/>
    </source>
</evidence>
<keyword evidence="2" id="KW-1185">Reference proteome</keyword>
<dbReference type="EMBL" id="PXXU01000023">
    <property type="protein sequence ID" value="PSJ17270.1"/>
    <property type="molecule type" value="Genomic_DNA"/>
</dbReference>
<organism evidence="1 2">
    <name type="scientific">Nitrosomonas supralitoralis</name>
    <dbReference type="NCBI Taxonomy" id="2116706"/>
    <lineage>
        <taxon>Bacteria</taxon>
        <taxon>Pseudomonadati</taxon>
        <taxon>Pseudomonadota</taxon>
        <taxon>Betaproteobacteria</taxon>
        <taxon>Nitrosomonadales</taxon>
        <taxon>Nitrosomonadaceae</taxon>
        <taxon>Nitrosomonas</taxon>
    </lineage>
</organism>
<dbReference type="AlphaFoldDB" id="A0A2P7NUX2"/>
<comment type="caution">
    <text evidence="1">The sequence shown here is derived from an EMBL/GenBank/DDBJ whole genome shotgun (WGS) entry which is preliminary data.</text>
</comment>
<gene>
    <name evidence="1" type="ORF">C7H79_08745</name>
</gene>